<feature type="compositionally biased region" description="Acidic residues" evidence="1">
    <location>
        <begin position="159"/>
        <end position="174"/>
    </location>
</feature>
<gene>
    <name evidence="2" type="primary">106085717</name>
</gene>
<evidence type="ECO:0000256" key="1">
    <source>
        <dbReference type="SAM" id="MobiDB-lite"/>
    </source>
</evidence>
<dbReference type="Pfam" id="PF15992">
    <property type="entry name" value="DUF4769"/>
    <property type="match status" value="1"/>
</dbReference>
<organism evidence="2 3">
    <name type="scientific">Stomoxys calcitrans</name>
    <name type="common">Stable fly</name>
    <name type="synonym">Conops calcitrans</name>
    <dbReference type="NCBI Taxonomy" id="35570"/>
    <lineage>
        <taxon>Eukaryota</taxon>
        <taxon>Metazoa</taxon>
        <taxon>Ecdysozoa</taxon>
        <taxon>Arthropoda</taxon>
        <taxon>Hexapoda</taxon>
        <taxon>Insecta</taxon>
        <taxon>Pterygota</taxon>
        <taxon>Neoptera</taxon>
        <taxon>Endopterygota</taxon>
        <taxon>Diptera</taxon>
        <taxon>Brachycera</taxon>
        <taxon>Muscomorpha</taxon>
        <taxon>Muscoidea</taxon>
        <taxon>Muscidae</taxon>
        <taxon>Stomoxys</taxon>
    </lineage>
</organism>
<dbReference type="InterPro" id="IPR013761">
    <property type="entry name" value="SAM/pointed_sf"/>
</dbReference>
<sequence>MWNRNMDSNHQLLQLLKELKGEKFYQIFADCQINVEALKVMSNQHLDQLIPKNLFGPRIIFEYHLKKWQENQTIAEEPKDPLESAIETPVEQVERKPRPIPKLIMPKPAITIHDNYEPESTSNDPIENSNAMPSKSEITMEDEESMDLSCPTESSPSQSEDEDNNNDDAGDGNGDDLSLLEPLHSTSSQKSKTGVDITIIDILKLSFNGKQVLTYYAKNSVLTPKMRMLLAGCLVEYLVENKIVPTRQTIEAMAGNIVKCFKTESKDIYFVPLKGRKPGGILYSKYYNYAQKLKKVGCYDVSEFAKLNFKFSQDENENSEESDAILLTPLLKSSFELKLPIEKILRKSYVGRQLVKHYNQNGSLSQKQTYIISSCIISYMFENKINARPEDFEVIANNIVKLFPTESKATYYTKKKGRKPGGILYSKYHNTIFQLRRKGMEDIVLPLCKRQRLSTPAISETDQQAKDRLWLQQYLKPMDEIMQKWKSTHAIRLAFIEQNNLSKILEEWPLYRHTFGHKLIQMDFSMKSPATANNLYTKWEHFSNVIMCLLKDVSDHEIVELLKDFYETQHDQEVNNCVIFYAIHFIIKPTARNITHDPVTNERKNAKVTMQESRNSFMILCQTQKELLSVIVQMKSDSDCNNEAFPPIIGCVGDSIYQITQYYVFYDDVCYEFGDILSCIDAAFKIFQILKIPFPKQCKSVWYFIQDYFFDMKLPNDEKTSSLTALFNDLKVLSV</sequence>
<feature type="compositionally biased region" description="Polar residues" evidence="1">
    <location>
        <begin position="118"/>
        <end position="137"/>
    </location>
</feature>
<dbReference type="Gene3D" id="1.10.150.50">
    <property type="entry name" value="Transcription Factor, Ets-1"/>
    <property type="match status" value="1"/>
</dbReference>
<evidence type="ECO:0000313" key="3">
    <source>
        <dbReference type="Proteomes" id="UP000095300"/>
    </source>
</evidence>
<accession>A0A1I8PSM8</accession>
<dbReference type="PANTHER" id="PTHR31025:SF9">
    <property type="entry name" value="SI:DKEY-286J15.1"/>
    <property type="match status" value="1"/>
</dbReference>
<dbReference type="AlphaFoldDB" id="A0A1I8PSM8"/>
<reference evidence="2" key="1">
    <citation type="submission" date="2020-05" db="UniProtKB">
        <authorList>
            <consortium name="EnsemblMetazoa"/>
        </authorList>
    </citation>
    <scope>IDENTIFICATION</scope>
    <source>
        <strain evidence="2">USDA</strain>
    </source>
</reference>
<proteinExistence type="predicted"/>
<evidence type="ECO:0008006" key="4">
    <source>
        <dbReference type="Google" id="ProtNLM"/>
    </source>
</evidence>
<evidence type="ECO:0000313" key="2">
    <source>
        <dbReference type="EnsemblMetazoa" id="SCAU010712-PB"/>
    </source>
</evidence>
<dbReference type="EnsemblMetazoa" id="SCAU010712-RB">
    <property type="protein sequence ID" value="SCAU010712-PB"/>
    <property type="gene ID" value="SCAU010712"/>
</dbReference>
<dbReference type="InterPro" id="IPR031934">
    <property type="entry name" value="DUF4769"/>
</dbReference>
<protein>
    <recommendedName>
        <fullName evidence="4">SAM domain-containing protein</fullName>
    </recommendedName>
</protein>
<dbReference type="Proteomes" id="UP000095300">
    <property type="component" value="Unassembled WGS sequence"/>
</dbReference>
<dbReference type="OrthoDB" id="8054601at2759"/>
<dbReference type="STRING" id="35570.A0A1I8PSM8"/>
<keyword evidence="3" id="KW-1185">Reference proteome</keyword>
<feature type="region of interest" description="Disordered" evidence="1">
    <location>
        <begin position="74"/>
        <end position="189"/>
    </location>
</feature>
<dbReference type="VEuPathDB" id="VectorBase:SCAU010712"/>
<name>A0A1I8PSM8_STOCA</name>
<dbReference type="PANTHER" id="PTHR31025">
    <property type="entry name" value="SI:CH211-196P9.1-RELATED"/>
    <property type="match status" value="1"/>
</dbReference>